<comment type="subcellular location">
    <subcellularLocation>
        <location evidence="1">Endoplasmic reticulum membrane</location>
        <topology evidence="1">Peripheral membrane protein</topology>
    </subcellularLocation>
    <subcellularLocation>
        <location evidence="2">Lipid droplet</location>
    </subcellularLocation>
</comment>
<protein>
    <recommendedName>
        <fullName evidence="7">Lipid droplet-regulating VLDL assembly factor AUP1</fullName>
    </recommendedName>
    <alternativeName>
        <fullName evidence="8">Ancient ubiquitous protein 1</fullName>
    </alternativeName>
</protein>
<evidence type="ECO:0000256" key="1">
    <source>
        <dbReference type="ARBA" id="ARBA00004406"/>
    </source>
</evidence>
<dbReference type="GO" id="GO:0005811">
    <property type="term" value="C:lipid droplet"/>
    <property type="evidence" value="ECO:0007669"/>
    <property type="project" value="UniProtKB-SubCell"/>
</dbReference>
<evidence type="ECO:0000256" key="8">
    <source>
        <dbReference type="ARBA" id="ARBA00035713"/>
    </source>
</evidence>
<dbReference type="PANTHER" id="PTHR15486">
    <property type="entry name" value="ANCIENT UBIQUITOUS PROTEIN"/>
    <property type="match status" value="1"/>
</dbReference>
<keyword evidence="3" id="KW-0551">Lipid droplet</keyword>
<feature type="region of interest" description="Disordered" evidence="9">
    <location>
        <begin position="1"/>
        <end position="92"/>
    </location>
</feature>
<dbReference type="InterPro" id="IPR048056">
    <property type="entry name" value="AUP1_CUE"/>
</dbReference>
<evidence type="ECO:0000256" key="6">
    <source>
        <dbReference type="ARBA" id="ARBA00035634"/>
    </source>
</evidence>
<evidence type="ECO:0000259" key="10">
    <source>
        <dbReference type="PROSITE" id="PS51140"/>
    </source>
</evidence>
<dbReference type="Gene3D" id="1.10.8.10">
    <property type="entry name" value="DNA helicase RuvA subunit, C-terminal domain"/>
    <property type="match status" value="1"/>
</dbReference>
<dbReference type="InterPro" id="IPR003892">
    <property type="entry name" value="CUE"/>
</dbReference>
<feature type="domain" description="CUE" evidence="10">
    <location>
        <begin position="312"/>
        <end position="354"/>
    </location>
</feature>
<evidence type="ECO:0000256" key="9">
    <source>
        <dbReference type="SAM" id="MobiDB-lite"/>
    </source>
</evidence>
<dbReference type="AlphaFoldDB" id="A0A7R9AXX7"/>
<dbReference type="EMBL" id="OC002928">
    <property type="protein sequence ID" value="CAD7262582.1"/>
    <property type="molecule type" value="Genomic_DNA"/>
</dbReference>
<feature type="compositionally biased region" description="Basic and acidic residues" evidence="9">
    <location>
        <begin position="47"/>
        <end position="59"/>
    </location>
</feature>
<evidence type="ECO:0000256" key="7">
    <source>
        <dbReference type="ARBA" id="ARBA00035685"/>
    </source>
</evidence>
<accession>A0A7R9AXX7</accession>
<dbReference type="GO" id="GO:0043130">
    <property type="term" value="F:ubiquitin binding"/>
    <property type="evidence" value="ECO:0007669"/>
    <property type="project" value="InterPro"/>
</dbReference>
<evidence type="ECO:0000256" key="4">
    <source>
        <dbReference type="ARBA" id="ARBA00022824"/>
    </source>
</evidence>
<comment type="similarity">
    <text evidence="6">Belongs to the AUP1 family.</text>
</comment>
<dbReference type="PANTHER" id="PTHR15486:SF96">
    <property type="entry name" value="LIPID DROPLET-REGULATING VLDL ASSEMBLY FACTOR AUP1"/>
    <property type="match status" value="1"/>
</dbReference>
<organism evidence="11">
    <name type="scientific">Timema shepardi</name>
    <name type="common">Walking stick</name>
    <dbReference type="NCBI Taxonomy" id="629360"/>
    <lineage>
        <taxon>Eukaryota</taxon>
        <taxon>Metazoa</taxon>
        <taxon>Ecdysozoa</taxon>
        <taxon>Arthropoda</taxon>
        <taxon>Hexapoda</taxon>
        <taxon>Insecta</taxon>
        <taxon>Pterygota</taxon>
        <taxon>Neoptera</taxon>
        <taxon>Polyneoptera</taxon>
        <taxon>Phasmatodea</taxon>
        <taxon>Timematodea</taxon>
        <taxon>Timematoidea</taxon>
        <taxon>Timematidae</taxon>
        <taxon>Timema</taxon>
    </lineage>
</organism>
<keyword evidence="4" id="KW-0256">Endoplasmic reticulum</keyword>
<reference evidence="11" key="1">
    <citation type="submission" date="2020-11" db="EMBL/GenBank/DDBJ databases">
        <authorList>
            <person name="Tran Van P."/>
        </authorList>
    </citation>
    <scope>NUCLEOTIDE SEQUENCE</scope>
</reference>
<evidence type="ECO:0000256" key="5">
    <source>
        <dbReference type="ARBA" id="ARBA00023136"/>
    </source>
</evidence>
<evidence type="ECO:0000313" key="11">
    <source>
        <dbReference type="EMBL" id="CAD7262582.1"/>
    </source>
</evidence>
<gene>
    <name evidence="11" type="ORF">TSIB3V08_LOCUS6687</name>
</gene>
<sequence length="440" mass="47649">MRDGDLGTQNGAVRQGGEERRPRHSERCGEGGGGLGTQNGAMSQGEGVERRPRHSERCGEGGGENSEGGGGLGTQNGAVRQGEGGGEETSALRTVRTLQTSIGRAGPVLPVRLEVEGLLAQHAHPLLLTQRWTAGPHTWELPTFLNWALGVKDLGLRQGRDMLLTSVRSHLNKSSSPVVLHTTNGRVGLLRFSTWPFSIGAPVQPVALTVARPAVSDLSPSVLAAGCLVDMFWFLFVPYTTFTLKYLPVMQVEEGEGDDQFTVRVETAVATSLGIPRTCHTSADKTEHEKRYILEQARPAMPQLSQYSGSPELQRMVRQVAEVLPYVPHDVILKDLVRSHSTDITISNILEGLVSYTPLTVPQTASATSSNGAASTSGTSTSSQASAYTQNACLDTSVPSFPRSAQERMMSFHERKARLIENARQKYIEKHQLKLAEFNC</sequence>
<feature type="compositionally biased region" description="Basic and acidic residues" evidence="9">
    <location>
        <begin position="16"/>
        <end position="29"/>
    </location>
</feature>
<proteinExistence type="inferred from homology"/>
<dbReference type="CDD" id="cd14420">
    <property type="entry name" value="CUE_AUP1"/>
    <property type="match status" value="1"/>
</dbReference>
<feature type="compositionally biased region" description="Gly residues" evidence="9">
    <location>
        <begin position="60"/>
        <end position="74"/>
    </location>
</feature>
<name>A0A7R9AXX7_TIMSH</name>
<evidence type="ECO:0000256" key="2">
    <source>
        <dbReference type="ARBA" id="ARBA00004502"/>
    </source>
</evidence>
<dbReference type="GO" id="GO:0005789">
    <property type="term" value="C:endoplasmic reticulum membrane"/>
    <property type="evidence" value="ECO:0007669"/>
    <property type="project" value="UniProtKB-SubCell"/>
</dbReference>
<dbReference type="PROSITE" id="PS51140">
    <property type="entry name" value="CUE"/>
    <property type="match status" value="1"/>
</dbReference>
<evidence type="ECO:0000256" key="3">
    <source>
        <dbReference type="ARBA" id="ARBA00022677"/>
    </source>
</evidence>
<keyword evidence="5" id="KW-0472">Membrane</keyword>
<dbReference type="GO" id="GO:0036503">
    <property type="term" value="P:ERAD pathway"/>
    <property type="evidence" value="ECO:0007669"/>
    <property type="project" value="InterPro"/>
</dbReference>